<feature type="region of interest" description="Disordered" evidence="6">
    <location>
        <begin position="63"/>
        <end position="84"/>
    </location>
</feature>
<dbReference type="SUPFAM" id="SSF57701">
    <property type="entry name" value="Zn2/Cys6 DNA-binding domain"/>
    <property type="match status" value="1"/>
</dbReference>
<dbReference type="GO" id="GO:0008270">
    <property type="term" value="F:zinc ion binding"/>
    <property type="evidence" value="ECO:0007669"/>
    <property type="project" value="InterPro"/>
</dbReference>
<dbReference type="AlphaFoldDB" id="A0A8H7N149"/>
<evidence type="ECO:0000256" key="3">
    <source>
        <dbReference type="ARBA" id="ARBA00023015"/>
    </source>
</evidence>
<dbReference type="Pfam" id="PF00172">
    <property type="entry name" value="Zn_clus"/>
    <property type="match status" value="1"/>
</dbReference>
<dbReference type="Proteomes" id="UP000616885">
    <property type="component" value="Unassembled WGS sequence"/>
</dbReference>
<dbReference type="Gene3D" id="4.10.240.10">
    <property type="entry name" value="Zn(2)-C6 fungal-type DNA-binding domain"/>
    <property type="match status" value="1"/>
</dbReference>
<keyword evidence="4" id="KW-0804">Transcription</keyword>
<accession>A0A8H7N149</accession>
<dbReference type="PROSITE" id="PS00463">
    <property type="entry name" value="ZN2_CY6_FUNGAL_1"/>
    <property type="match status" value="1"/>
</dbReference>
<evidence type="ECO:0000256" key="4">
    <source>
        <dbReference type="ARBA" id="ARBA00023163"/>
    </source>
</evidence>
<dbReference type="InterPro" id="IPR001138">
    <property type="entry name" value="Zn2Cys6_DnaBD"/>
</dbReference>
<keyword evidence="5" id="KW-0539">Nucleus</keyword>
<dbReference type="InterPro" id="IPR036864">
    <property type="entry name" value="Zn2-C6_fun-type_DNA-bd_sf"/>
</dbReference>
<protein>
    <recommendedName>
        <fullName evidence="7">Zn(2)-C6 fungal-type domain-containing protein</fullName>
    </recommendedName>
</protein>
<evidence type="ECO:0000256" key="1">
    <source>
        <dbReference type="ARBA" id="ARBA00022723"/>
    </source>
</evidence>
<reference evidence="8" key="1">
    <citation type="submission" date="2020-10" db="EMBL/GenBank/DDBJ databases">
        <title>High-Quality Genome Resource of Clonostachys rosea strain S41 by Oxford Nanopore Long-Read Sequencing.</title>
        <authorList>
            <person name="Wang H."/>
        </authorList>
    </citation>
    <scope>NUCLEOTIDE SEQUENCE</scope>
    <source>
        <strain evidence="8">S41</strain>
    </source>
</reference>
<dbReference type="CDD" id="cd00067">
    <property type="entry name" value="GAL4"/>
    <property type="match status" value="1"/>
</dbReference>
<organism evidence="8 9">
    <name type="scientific">Bionectria ochroleuca</name>
    <name type="common">Gliocladium roseum</name>
    <dbReference type="NCBI Taxonomy" id="29856"/>
    <lineage>
        <taxon>Eukaryota</taxon>
        <taxon>Fungi</taxon>
        <taxon>Dikarya</taxon>
        <taxon>Ascomycota</taxon>
        <taxon>Pezizomycotina</taxon>
        <taxon>Sordariomycetes</taxon>
        <taxon>Hypocreomycetidae</taxon>
        <taxon>Hypocreales</taxon>
        <taxon>Bionectriaceae</taxon>
        <taxon>Clonostachys</taxon>
    </lineage>
</organism>
<sequence length="421" mass="47474">MSRASGPKACKACAVAKRKCGRQKPQCLRCRRLNVPCLYPPSKPSSYVLIPDDEDVVTIESDSSATAATSRESRSTTAVSTLPQPHRFDPANFYLALDLQDSLTHDEQDLRASAPPSWFQNIPGDLGVLLPIQKADLDPSAFDNMKHHVAIAKEWLARWVDRGSNPFIHPQLYKRRLPTCVQDAYTSVASYLRKNEANEQMIYRIIEDRVRTLVESHPKDPSVLDPIDSLGRVQALLIYQVIGLFDGDLRLRHVAEGYIQTLYEWAASLEPLARYPLWLGDLNGTSGTHVSTTGVYEASDVGSSTDGSWMSWIIAESMNRTWTLVAGIQGVYKMIQQSRSHRCSVVGMMMTARKGLWDAPSAPAWDRICAERYIGFIFLSEVETLFTKFTYDEVDEFTIMTLGTMFGIERIERWRLRPAVF</sequence>
<dbReference type="PANTHER" id="PTHR47660">
    <property type="entry name" value="TRANSCRIPTION FACTOR WITH C2H2 AND ZN(2)-CYS(6) DNA BINDING DOMAIN (EUROFUNG)-RELATED-RELATED"/>
    <property type="match status" value="1"/>
</dbReference>
<keyword evidence="1" id="KW-0479">Metal-binding</keyword>
<keyword evidence="2" id="KW-0862">Zinc</keyword>
<evidence type="ECO:0000313" key="9">
    <source>
        <dbReference type="Proteomes" id="UP000616885"/>
    </source>
</evidence>
<evidence type="ECO:0000256" key="6">
    <source>
        <dbReference type="SAM" id="MobiDB-lite"/>
    </source>
</evidence>
<dbReference type="PROSITE" id="PS50048">
    <property type="entry name" value="ZN2_CY6_FUNGAL_2"/>
    <property type="match status" value="1"/>
</dbReference>
<evidence type="ECO:0000256" key="5">
    <source>
        <dbReference type="ARBA" id="ARBA00023242"/>
    </source>
</evidence>
<evidence type="ECO:0000259" key="7">
    <source>
        <dbReference type="PROSITE" id="PS50048"/>
    </source>
</evidence>
<dbReference type="SMART" id="SM00066">
    <property type="entry name" value="GAL4"/>
    <property type="match status" value="1"/>
</dbReference>
<dbReference type="EMBL" id="JADCTT010000019">
    <property type="protein sequence ID" value="KAF9742824.1"/>
    <property type="molecule type" value="Genomic_DNA"/>
</dbReference>
<dbReference type="GO" id="GO:0000981">
    <property type="term" value="F:DNA-binding transcription factor activity, RNA polymerase II-specific"/>
    <property type="evidence" value="ECO:0007669"/>
    <property type="project" value="InterPro"/>
</dbReference>
<name>A0A8H7N149_BIOOC</name>
<evidence type="ECO:0000313" key="8">
    <source>
        <dbReference type="EMBL" id="KAF9742824.1"/>
    </source>
</evidence>
<proteinExistence type="predicted"/>
<comment type="caution">
    <text evidence="8">The sequence shown here is derived from an EMBL/GenBank/DDBJ whole genome shotgun (WGS) entry which is preliminary data.</text>
</comment>
<evidence type="ECO:0000256" key="2">
    <source>
        <dbReference type="ARBA" id="ARBA00022833"/>
    </source>
</evidence>
<gene>
    <name evidence="8" type="ORF">IM811_007006</name>
</gene>
<feature type="compositionally biased region" description="Low complexity" evidence="6">
    <location>
        <begin position="63"/>
        <end position="81"/>
    </location>
</feature>
<keyword evidence="3" id="KW-0805">Transcription regulation</keyword>
<feature type="domain" description="Zn(2)-C6 fungal-type" evidence="7">
    <location>
        <begin position="9"/>
        <end position="39"/>
    </location>
</feature>